<name>A0A1Y2LUM5_EPING</name>
<evidence type="ECO:0000313" key="1">
    <source>
        <dbReference type="EMBL" id="OSS47545.1"/>
    </source>
</evidence>
<dbReference type="EMBL" id="KZ107848">
    <property type="protein sequence ID" value="OSS47545.1"/>
    <property type="molecule type" value="Genomic_DNA"/>
</dbReference>
<dbReference type="Proteomes" id="UP000193240">
    <property type="component" value="Unassembled WGS sequence"/>
</dbReference>
<accession>A0A1Y2LUM5</accession>
<keyword evidence="2" id="KW-1185">Reference proteome</keyword>
<protein>
    <submittedName>
        <fullName evidence="1">Uncharacterized protein</fullName>
    </submittedName>
</protein>
<sequence length="334" mass="37931">MASHFENTSDTLSEPLQIIARQEERSTERDVYRIASLLCAVSYAQMRAMGERVLDGVFDDPANPLEFWAHECIKPMAEEPLAEIGLEKQKRTFFSITNCVSVVAWNTAWLAHLVEDSDVELVERSFHDMKPVREVVLCEDDETTLVKDFKHTVLVLKSKSSGESIVADPSFGQYGFESGIEMLEDYSTEKVHMNLVSEPFKDHKFGTATSWQDSWDDTLFLRAKTAITSRTAENVIIDQIQSMGGKEAFFSMQAAEFQWRQEEMVEIVYVKELEQRQNIENADHLLEDDDNGDELYADKLRALVEDGDRVGHQTCARSLERYIGPGADALDIPS</sequence>
<dbReference type="AlphaFoldDB" id="A0A1Y2LUM5"/>
<proteinExistence type="predicted"/>
<gene>
    <name evidence="1" type="ORF">B5807_07409</name>
</gene>
<reference evidence="1 2" key="1">
    <citation type="journal article" date="2017" name="Genome Announc.">
        <title>Genome sequence of the saprophytic ascomycete Epicoccum nigrum ICMP 19927 strain isolated from New Zealand.</title>
        <authorList>
            <person name="Fokin M."/>
            <person name="Fleetwood D."/>
            <person name="Weir B.S."/>
            <person name="Villas-Boas S.G."/>
        </authorList>
    </citation>
    <scope>NUCLEOTIDE SEQUENCE [LARGE SCALE GENOMIC DNA]</scope>
    <source>
        <strain evidence="1 2">ICMP 19927</strain>
    </source>
</reference>
<dbReference type="InParanoid" id="A0A1Y2LUM5"/>
<organism evidence="1 2">
    <name type="scientific">Epicoccum nigrum</name>
    <name type="common">Soil fungus</name>
    <name type="synonym">Epicoccum purpurascens</name>
    <dbReference type="NCBI Taxonomy" id="105696"/>
    <lineage>
        <taxon>Eukaryota</taxon>
        <taxon>Fungi</taxon>
        <taxon>Dikarya</taxon>
        <taxon>Ascomycota</taxon>
        <taxon>Pezizomycotina</taxon>
        <taxon>Dothideomycetes</taxon>
        <taxon>Pleosporomycetidae</taxon>
        <taxon>Pleosporales</taxon>
        <taxon>Pleosporineae</taxon>
        <taxon>Didymellaceae</taxon>
        <taxon>Epicoccum</taxon>
    </lineage>
</organism>
<evidence type="ECO:0000313" key="2">
    <source>
        <dbReference type="Proteomes" id="UP000193240"/>
    </source>
</evidence>